<accession>A0ABS9TM18</accession>
<dbReference type="Proteomes" id="UP001299970">
    <property type="component" value="Unassembled WGS sequence"/>
</dbReference>
<dbReference type="CDD" id="cd02440">
    <property type="entry name" value="AdoMet_MTases"/>
    <property type="match status" value="1"/>
</dbReference>
<dbReference type="InterPro" id="IPR041698">
    <property type="entry name" value="Methyltransf_25"/>
</dbReference>
<dbReference type="GO" id="GO:0032259">
    <property type="term" value="P:methylation"/>
    <property type="evidence" value="ECO:0007669"/>
    <property type="project" value="UniProtKB-KW"/>
</dbReference>
<dbReference type="GO" id="GO:0008168">
    <property type="term" value="F:methyltransferase activity"/>
    <property type="evidence" value="ECO:0007669"/>
    <property type="project" value="UniProtKB-KW"/>
</dbReference>
<keyword evidence="2" id="KW-0489">Methyltransferase</keyword>
<comment type="caution">
    <text evidence="2">The sequence shown here is derived from an EMBL/GenBank/DDBJ whole genome shotgun (WGS) entry which is preliminary data.</text>
</comment>
<dbReference type="EMBL" id="JAKXMK010000025">
    <property type="protein sequence ID" value="MCH6169438.1"/>
    <property type="molecule type" value="Genomic_DNA"/>
</dbReference>
<feature type="domain" description="Methyltransferase" evidence="1">
    <location>
        <begin position="58"/>
        <end position="153"/>
    </location>
</feature>
<evidence type="ECO:0000313" key="2">
    <source>
        <dbReference type="EMBL" id="MCH6169438.1"/>
    </source>
</evidence>
<keyword evidence="2" id="KW-0808">Transferase</keyword>
<name>A0ABS9TM18_9PSEU</name>
<sequence length="212" mass="22272">MTSETGPARAESDAGAARRAFLSAAVRRPATMGAIAPSSPRLGAVLASIVPSTGAPVVVELGPGTGAVSAVIAQRLPAGARHLAVELDPDMVTFLRRTLPELEVVPGNAANLGALLAERDISSVDAVICGLPWALFDDPTQTALLAEISRAIGSTGAFTTFAYLHGMTLGAARRFRRTLRETFDEVLVTATVWRNLPPAFVYVCRRPRTPAE</sequence>
<reference evidence="2 3" key="1">
    <citation type="submission" date="2022-03" db="EMBL/GenBank/DDBJ databases">
        <title>Pseudonocardia alaer sp. nov., a novel actinomycete isolated from reed forest soil.</title>
        <authorList>
            <person name="Wang L."/>
        </authorList>
    </citation>
    <scope>NUCLEOTIDE SEQUENCE [LARGE SCALE GENOMIC DNA]</scope>
    <source>
        <strain evidence="2 3">Y-16303</strain>
    </source>
</reference>
<dbReference type="InterPro" id="IPR029063">
    <property type="entry name" value="SAM-dependent_MTases_sf"/>
</dbReference>
<keyword evidence="3" id="KW-1185">Reference proteome</keyword>
<evidence type="ECO:0000313" key="3">
    <source>
        <dbReference type="Proteomes" id="UP001299970"/>
    </source>
</evidence>
<organism evidence="2 3">
    <name type="scientific">Pseudonocardia alaniniphila</name>
    <dbReference type="NCBI Taxonomy" id="75291"/>
    <lineage>
        <taxon>Bacteria</taxon>
        <taxon>Bacillati</taxon>
        <taxon>Actinomycetota</taxon>
        <taxon>Actinomycetes</taxon>
        <taxon>Pseudonocardiales</taxon>
        <taxon>Pseudonocardiaceae</taxon>
        <taxon>Pseudonocardia</taxon>
    </lineage>
</organism>
<protein>
    <submittedName>
        <fullName evidence="2">Methyltransferase domain-containing protein</fullName>
    </submittedName>
</protein>
<dbReference type="SUPFAM" id="SSF53335">
    <property type="entry name" value="S-adenosyl-L-methionine-dependent methyltransferases"/>
    <property type="match status" value="1"/>
</dbReference>
<dbReference type="RefSeq" id="WP_241040079.1">
    <property type="nucleotide sequence ID" value="NZ_BAAAJF010000045.1"/>
</dbReference>
<dbReference type="Gene3D" id="3.40.50.150">
    <property type="entry name" value="Vaccinia Virus protein VP39"/>
    <property type="match status" value="1"/>
</dbReference>
<proteinExistence type="predicted"/>
<gene>
    <name evidence="2" type="ORF">MMF94_27385</name>
</gene>
<dbReference type="Pfam" id="PF13649">
    <property type="entry name" value="Methyltransf_25"/>
    <property type="match status" value="1"/>
</dbReference>
<evidence type="ECO:0000259" key="1">
    <source>
        <dbReference type="Pfam" id="PF13649"/>
    </source>
</evidence>